<organism evidence="2 3">
    <name type="scientific">Saccharothrix saharensis</name>
    <dbReference type="NCBI Taxonomy" id="571190"/>
    <lineage>
        <taxon>Bacteria</taxon>
        <taxon>Bacillati</taxon>
        <taxon>Actinomycetota</taxon>
        <taxon>Actinomycetes</taxon>
        <taxon>Pseudonocardiales</taxon>
        <taxon>Pseudonocardiaceae</taxon>
        <taxon>Saccharothrix</taxon>
    </lineage>
</organism>
<feature type="transmembrane region" description="Helical" evidence="1">
    <location>
        <begin position="57"/>
        <end position="80"/>
    </location>
</feature>
<dbReference type="RefSeq" id="WP_141983530.1">
    <property type="nucleotide sequence ID" value="NZ_VFPP01000001.1"/>
</dbReference>
<feature type="transmembrane region" description="Helical" evidence="1">
    <location>
        <begin position="12"/>
        <end position="37"/>
    </location>
</feature>
<comment type="caution">
    <text evidence="2">The sequence shown here is derived from an EMBL/GenBank/DDBJ whole genome shotgun (WGS) entry which is preliminary data.</text>
</comment>
<keyword evidence="1" id="KW-0472">Membrane</keyword>
<reference evidence="2 3" key="1">
    <citation type="submission" date="2019-06" db="EMBL/GenBank/DDBJ databases">
        <title>Sequencing the genomes of 1000 actinobacteria strains.</title>
        <authorList>
            <person name="Klenk H.-P."/>
        </authorList>
    </citation>
    <scope>NUCLEOTIDE SEQUENCE [LARGE SCALE GENOMIC DNA]</scope>
    <source>
        <strain evidence="2 3">DSM 45456</strain>
    </source>
</reference>
<name>A0A543JRN3_9PSEU</name>
<accession>A0A543JRN3</accession>
<evidence type="ECO:0000256" key="1">
    <source>
        <dbReference type="SAM" id="Phobius"/>
    </source>
</evidence>
<dbReference type="Proteomes" id="UP000316628">
    <property type="component" value="Unassembled WGS sequence"/>
</dbReference>
<dbReference type="EMBL" id="VFPP01000001">
    <property type="protein sequence ID" value="TQM85499.1"/>
    <property type="molecule type" value="Genomic_DNA"/>
</dbReference>
<dbReference type="OrthoDB" id="7107981at2"/>
<dbReference type="AlphaFoldDB" id="A0A543JRN3"/>
<keyword evidence="1" id="KW-1133">Transmembrane helix</keyword>
<keyword evidence="1" id="KW-0812">Transmembrane</keyword>
<protein>
    <submittedName>
        <fullName evidence="2">Uncharacterized protein</fullName>
    </submittedName>
</protein>
<sequence length="324" mass="35656">MAQRLPVGHVTAGTALTIAGWALRAVGVVLFIGAFVLSRDNLSFWLDNPDLGWPTAILIKIATAVVGGVVFEVGHLTAVWGKRFRTRPVDSFDALPGTRYVLYLRSFHTDTALATPPDLPGNPVGSLLSRRGLTREEHLIRYFGAYGNVVAIGRPGERAPQLGAQRGYVTDSDWQTTVTKLIRDAHLVVLSATPTPGTIWEFVESLRTIESPQRLVLLLPDNPTDYTAFRTAVTAEYTTRAKPADPPLPPLPDYTALPPDPDSNHPVRALITFDNDWQPTLTRFYPIAKNDAGTIWQRDRLAEHQLNQALAGQKQLAPIHRPTP</sequence>
<proteinExistence type="predicted"/>
<evidence type="ECO:0000313" key="3">
    <source>
        <dbReference type="Proteomes" id="UP000316628"/>
    </source>
</evidence>
<evidence type="ECO:0000313" key="2">
    <source>
        <dbReference type="EMBL" id="TQM85499.1"/>
    </source>
</evidence>
<gene>
    <name evidence="2" type="ORF">FHX81_7990</name>
</gene>
<keyword evidence="3" id="KW-1185">Reference proteome</keyword>